<dbReference type="Gene3D" id="3.30.450.20">
    <property type="entry name" value="PAS domain"/>
    <property type="match status" value="2"/>
</dbReference>
<dbReference type="SMART" id="SM00283">
    <property type="entry name" value="MA"/>
    <property type="match status" value="1"/>
</dbReference>
<dbReference type="InterPro" id="IPR033479">
    <property type="entry name" value="dCache_1"/>
</dbReference>
<keyword evidence="2" id="KW-1003">Cell membrane</keyword>
<evidence type="ECO:0000313" key="17">
    <source>
        <dbReference type="Proteomes" id="UP000247523"/>
    </source>
</evidence>
<evidence type="ECO:0000256" key="7">
    <source>
        <dbReference type="ARBA" id="ARBA00023224"/>
    </source>
</evidence>
<reference evidence="15" key="3">
    <citation type="submission" date="2018-07" db="EMBL/GenBank/DDBJ databases">
        <authorList>
            <person name="Quirk P.G."/>
            <person name="Krulwich T.A."/>
        </authorList>
    </citation>
    <scope>NUCLEOTIDE SEQUENCE</scope>
    <source>
        <strain evidence="15">CCRI-19302</strain>
    </source>
</reference>
<keyword evidence="5 11" id="KW-1133">Transmembrane helix</keyword>
<keyword evidence="3" id="KW-0145">Chemotaxis</keyword>
<dbReference type="SUPFAM" id="SSF58104">
    <property type="entry name" value="Methyl-accepting chemotaxis protein (MCP) signaling domain"/>
    <property type="match status" value="1"/>
</dbReference>
<dbReference type="Pfam" id="PF00672">
    <property type="entry name" value="HAMP"/>
    <property type="match status" value="1"/>
</dbReference>
<reference evidence="14 17" key="2">
    <citation type="submission" date="2018-05" db="EMBL/GenBank/DDBJ databases">
        <title>Genomic Encyclopedia of Type Strains, Phase IV (KMG-IV): sequencing the most valuable type-strain genomes for metagenomic binning, comparative biology and taxonomic classification.</title>
        <authorList>
            <person name="Goeker M."/>
        </authorList>
    </citation>
    <scope>NUCLEOTIDE SEQUENCE [LARGE SCALE GENOMIC DNA]</scope>
    <source>
        <strain evidence="14 17">DSM 28816</strain>
    </source>
</reference>
<dbReference type="Proteomes" id="UP000216411">
    <property type="component" value="Unassembled WGS sequence"/>
</dbReference>
<reference evidence="15 16" key="1">
    <citation type="journal article" date="2017" name="Genome Announc.">
        <title>Draft Genome Sequence of a Sporulating and Motile Strain of Lachnotalea glycerini Isolated from Water in Quebec City, Canada.</title>
        <authorList>
            <person name="Maheux A.F."/>
            <person name="Boudreau D.K."/>
            <person name="Berube E."/>
            <person name="Boissinot M."/>
            <person name="Raymond F."/>
            <person name="Brodeur S."/>
            <person name="Corbeil J."/>
            <person name="Isabel S."/>
            <person name="Omar R.F."/>
            <person name="Bergeron M.G."/>
        </authorList>
    </citation>
    <scope>NUCLEOTIDE SEQUENCE [LARGE SCALE GENOMIC DNA]</scope>
    <source>
        <strain evidence="15 16">CCRI-19302</strain>
    </source>
</reference>
<dbReference type="AlphaFoldDB" id="A0A318EP25"/>
<keyword evidence="16" id="KW-1185">Reference proteome</keyword>
<dbReference type="InterPro" id="IPR003660">
    <property type="entry name" value="HAMP_dom"/>
</dbReference>
<dbReference type="PANTHER" id="PTHR32089">
    <property type="entry name" value="METHYL-ACCEPTING CHEMOTAXIS PROTEIN MCPB"/>
    <property type="match status" value="1"/>
</dbReference>
<dbReference type="EMBL" id="QICS01000011">
    <property type="protein sequence ID" value="PXV86805.1"/>
    <property type="molecule type" value="Genomic_DNA"/>
</dbReference>
<keyword evidence="6 11" id="KW-0472">Membrane</keyword>
<evidence type="ECO:0000256" key="6">
    <source>
        <dbReference type="ARBA" id="ARBA00023136"/>
    </source>
</evidence>
<sequence length="666" mass="72844">MKRKKAKMNSIRTKLIAGIMTICIIPLIVVGIGSYYQSKTILNDKLMLTSTQTLNEINDGVNEYFDGLMELVSITASNSHFIDIDSADNINYIQDILDHIQDNKLDLLGSYFGTESGKYIISPQQEMPAGYDATQRPWYQLAVENRGNVVLTSAYLSASTDDIVITVAKTVEKDNQIVGVMAIDCTLSDLTQKISQKKIGNNGYVFITDTEGIILAHPQSDLLNTDAAQSLTFWNDVKSQESGFVSFVENKTKQFGLFQTNSITGWKLVAILDDSELTKDTRAILVTMITMILIMLVISSVLSLLLSGGIARNIIKLKEVFAKASAGDLTVDIMAATNDEFVDLAQSFNKMIQSISELIKNIMHSSETVLLTSSALANMSSEVTSSVGEVARAIEEVSHGALNQAQDAQNAALQMESLSNKLDEIHGNSNEMDDISKETKLLSSKGLGMVDALIEKSNKTRFSTEAVNNIIDDMYESTKKISDISDTLSSITNQTNLLSLNASIESARAGEAGKGFAVVAAEIRKLAEESHHSTEEIKQIIEAIQKKSEVAVEAIQQTKTVVAEQDVAVVQTKDIFSEIMEAIGGMMIKVEEIKGSEMVTNNNKNSLVLAIENISSVSEETASASEEVTASTEEITASMEEFNKYSNELQELSNQLKNQISRFKIN</sequence>
<evidence type="ECO:0000313" key="16">
    <source>
        <dbReference type="Proteomes" id="UP000216411"/>
    </source>
</evidence>
<organism evidence="14 17">
    <name type="scientific">Lachnotalea glycerini</name>
    <dbReference type="NCBI Taxonomy" id="1763509"/>
    <lineage>
        <taxon>Bacteria</taxon>
        <taxon>Bacillati</taxon>
        <taxon>Bacillota</taxon>
        <taxon>Clostridia</taxon>
        <taxon>Lachnospirales</taxon>
        <taxon>Lachnospiraceae</taxon>
        <taxon>Lachnotalea</taxon>
    </lineage>
</organism>
<dbReference type="PROSITE" id="PS50111">
    <property type="entry name" value="CHEMOTAXIS_TRANSDUC_2"/>
    <property type="match status" value="1"/>
</dbReference>
<comment type="caution">
    <text evidence="14">The sequence shown here is derived from an EMBL/GenBank/DDBJ whole genome shotgun (WGS) entry which is preliminary data.</text>
</comment>
<evidence type="ECO:0000259" key="12">
    <source>
        <dbReference type="PROSITE" id="PS50111"/>
    </source>
</evidence>
<feature type="domain" description="Methyl-accepting transducer" evidence="12">
    <location>
        <begin position="379"/>
        <end position="636"/>
    </location>
</feature>
<dbReference type="CDD" id="cd12912">
    <property type="entry name" value="PDC2_MCP_like"/>
    <property type="match status" value="1"/>
</dbReference>
<dbReference type="Pfam" id="PF00015">
    <property type="entry name" value="MCPsignal"/>
    <property type="match status" value="1"/>
</dbReference>
<name>A0A318EP25_9FIRM</name>
<proteinExistence type="inferred from homology"/>
<comment type="subcellular location">
    <subcellularLocation>
        <location evidence="1">Cell membrane</location>
        <topology evidence="1">Multi-pass membrane protein</topology>
    </subcellularLocation>
</comment>
<gene>
    <name evidence="14" type="ORF">C8E03_1114</name>
    <name evidence="15" type="ORF">CG710_017490</name>
</gene>
<feature type="transmembrane region" description="Helical" evidence="11">
    <location>
        <begin position="283"/>
        <end position="306"/>
    </location>
</feature>
<keyword evidence="7 9" id="KW-0807">Transducer</keyword>
<dbReference type="InterPro" id="IPR004089">
    <property type="entry name" value="MCPsignal_dom"/>
</dbReference>
<dbReference type="SUPFAM" id="SSF103190">
    <property type="entry name" value="Sensory domain-like"/>
    <property type="match status" value="1"/>
</dbReference>
<dbReference type="PROSITE" id="PS50885">
    <property type="entry name" value="HAMP"/>
    <property type="match status" value="1"/>
</dbReference>
<evidence type="ECO:0000256" key="3">
    <source>
        <dbReference type="ARBA" id="ARBA00022500"/>
    </source>
</evidence>
<dbReference type="CDD" id="cd06225">
    <property type="entry name" value="HAMP"/>
    <property type="match status" value="1"/>
</dbReference>
<accession>A0A318EP25</accession>
<dbReference type="GO" id="GO:0007165">
    <property type="term" value="P:signal transduction"/>
    <property type="evidence" value="ECO:0007669"/>
    <property type="project" value="UniProtKB-KW"/>
</dbReference>
<evidence type="ECO:0000256" key="5">
    <source>
        <dbReference type="ARBA" id="ARBA00022989"/>
    </source>
</evidence>
<dbReference type="Gene3D" id="1.10.287.950">
    <property type="entry name" value="Methyl-accepting chemotaxis protein"/>
    <property type="match status" value="1"/>
</dbReference>
<dbReference type="InterPro" id="IPR029151">
    <property type="entry name" value="Sensor-like_sf"/>
</dbReference>
<dbReference type="SMART" id="SM00304">
    <property type="entry name" value="HAMP"/>
    <property type="match status" value="1"/>
</dbReference>
<evidence type="ECO:0000256" key="1">
    <source>
        <dbReference type="ARBA" id="ARBA00004651"/>
    </source>
</evidence>
<dbReference type="Gene3D" id="6.10.340.10">
    <property type="match status" value="1"/>
</dbReference>
<evidence type="ECO:0000256" key="10">
    <source>
        <dbReference type="SAM" id="Coils"/>
    </source>
</evidence>
<keyword evidence="10" id="KW-0175">Coiled coil</keyword>
<keyword evidence="4 11" id="KW-0812">Transmembrane</keyword>
<feature type="domain" description="HAMP" evidence="13">
    <location>
        <begin position="308"/>
        <end position="360"/>
    </location>
</feature>
<protein>
    <submittedName>
        <fullName evidence="15">Methyl-accepting chemotaxis protein</fullName>
    </submittedName>
    <submittedName>
        <fullName evidence="14">Methyl-accepting chemotaxis sensory transducer with Cache sensor</fullName>
    </submittedName>
</protein>
<evidence type="ECO:0000256" key="9">
    <source>
        <dbReference type="PROSITE-ProRule" id="PRU00284"/>
    </source>
</evidence>
<evidence type="ECO:0000256" key="2">
    <source>
        <dbReference type="ARBA" id="ARBA00022475"/>
    </source>
</evidence>
<dbReference type="GO" id="GO:0005886">
    <property type="term" value="C:plasma membrane"/>
    <property type="evidence" value="ECO:0007669"/>
    <property type="project" value="UniProtKB-SubCell"/>
</dbReference>
<dbReference type="CDD" id="cd12913">
    <property type="entry name" value="PDC1_MCP_like"/>
    <property type="match status" value="1"/>
</dbReference>
<dbReference type="Proteomes" id="UP000247523">
    <property type="component" value="Unassembled WGS sequence"/>
</dbReference>
<feature type="coiled-coil region" evidence="10">
    <location>
        <begin position="635"/>
        <end position="666"/>
    </location>
</feature>
<dbReference type="Pfam" id="PF02743">
    <property type="entry name" value="dCache_1"/>
    <property type="match status" value="1"/>
</dbReference>
<dbReference type="PANTHER" id="PTHR32089:SF114">
    <property type="entry name" value="METHYL-ACCEPTING CHEMOTAXIS PROTEIN MCPB"/>
    <property type="match status" value="1"/>
</dbReference>
<evidence type="ECO:0000256" key="8">
    <source>
        <dbReference type="ARBA" id="ARBA00029447"/>
    </source>
</evidence>
<feature type="transmembrane region" description="Helical" evidence="11">
    <location>
        <begin position="15"/>
        <end position="36"/>
    </location>
</feature>
<dbReference type="GO" id="GO:0006935">
    <property type="term" value="P:chemotaxis"/>
    <property type="evidence" value="ECO:0007669"/>
    <property type="project" value="UniProtKB-KW"/>
</dbReference>
<evidence type="ECO:0000256" key="4">
    <source>
        <dbReference type="ARBA" id="ARBA00022692"/>
    </source>
</evidence>
<comment type="similarity">
    <text evidence="8">Belongs to the methyl-accepting chemotaxis (MCP) protein family.</text>
</comment>
<evidence type="ECO:0000313" key="15">
    <source>
        <dbReference type="EMBL" id="RDY29893.1"/>
    </source>
</evidence>
<evidence type="ECO:0000259" key="13">
    <source>
        <dbReference type="PROSITE" id="PS50885"/>
    </source>
</evidence>
<evidence type="ECO:0000256" key="11">
    <source>
        <dbReference type="SAM" id="Phobius"/>
    </source>
</evidence>
<evidence type="ECO:0000313" key="14">
    <source>
        <dbReference type="EMBL" id="PXV86805.1"/>
    </source>
</evidence>
<dbReference type="OrthoDB" id="9760371at2"/>
<dbReference type="EMBL" id="NOKA02000058">
    <property type="protein sequence ID" value="RDY29893.1"/>
    <property type="molecule type" value="Genomic_DNA"/>
</dbReference>
<dbReference type="RefSeq" id="WP_110291645.1">
    <property type="nucleotide sequence ID" value="NZ_NOKA02000058.1"/>
</dbReference>